<evidence type="ECO:0000259" key="18">
    <source>
        <dbReference type="Pfam" id="PF17786"/>
    </source>
</evidence>
<dbReference type="Pfam" id="PF22666">
    <property type="entry name" value="Glyco_hydro_2_N2"/>
    <property type="match status" value="1"/>
</dbReference>
<dbReference type="GO" id="GO:0004567">
    <property type="term" value="F:beta-mannosidase activity"/>
    <property type="evidence" value="ECO:0007669"/>
    <property type="project" value="UniProtKB-EC"/>
</dbReference>
<keyword evidence="10" id="KW-0378">Hydrolase</keyword>
<dbReference type="InterPro" id="IPR008979">
    <property type="entry name" value="Galactose-bd-like_sf"/>
</dbReference>
<dbReference type="Pfam" id="PF00703">
    <property type="entry name" value="Glyco_hydro_2"/>
    <property type="match status" value="1"/>
</dbReference>
<dbReference type="InterPro" id="IPR050887">
    <property type="entry name" value="Beta-mannosidase_GH2"/>
</dbReference>
<dbReference type="InterPro" id="IPR041447">
    <property type="entry name" value="Mannosidase_ig"/>
</dbReference>
<dbReference type="Proteomes" id="UP000219286">
    <property type="component" value="Unassembled WGS sequence"/>
</dbReference>
<evidence type="ECO:0000313" key="21">
    <source>
        <dbReference type="Proteomes" id="UP000219286"/>
    </source>
</evidence>
<comment type="caution">
    <text evidence="20">The sequence shown here is derived from an EMBL/GenBank/DDBJ whole genome shotgun (WGS) entry which is preliminary data.</text>
</comment>
<evidence type="ECO:0000256" key="11">
    <source>
        <dbReference type="ARBA" id="ARBA00023180"/>
    </source>
</evidence>
<keyword evidence="11" id="KW-0325">Glycoprotein</keyword>
<dbReference type="InterPro" id="IPR036156">
    <property type="entry name" value="Beta-gal/glucu_dom_sf"/>
</dbReference>
<evidence type="ECO:0000256" key="3">
    <source>
        <dbReference type="ARBA" id="ARBA00004740"/>
    </source>
</evidence>
<comment type="subcellular location">
    <subcellularLocation>
        <location evidence="2">Secreted</location>
    </subcellularLocation>
</comment>
<dbReference type="EC" id="3.2.1.25" evidence="6"/>
<evidence type="ECO:0000259" key="19">
    <source>
        <dbReference type="Pfam" id="PF22666"/>
    </source>
</evidence>
<dbReference type="OrthoDB" id="2866996at2759"/>
<keyword evidence="14" id="KW-0624">Polysaccharide degradation</keyword>
<comment type="similarity">
    <text evidence="4">Belongs to the glycosyl hydrolase 2 family. Beta-mannosidase A subfamily.</text>
</comment>
<dbReference type="InterPro" id="IPR017853">
    <property type="entry name" value="GH"/>
</dbReference>
<evidence type="ECO:0000256" key="13">
    <source>
        <dbReference type="ARBA" id="ARBA00023295"/>
    </source>
</evidence>
<dbReference type="AlphaFoldDB" id="A0A2H2YUL4"/>
<comment type="subunit">
    <text evidence="5">Homodimer.</text>
</comment>
<evidence type="ECO:0000256" key="12">
    <source>
        <dbReference type="ARBA" id="ARBA00023277"/>
    </source>
</evidence>
<dbReference type="Pfam" id="PF17786">
    <property type="entry name" value="Mannosidase_ig"/>
    <property type="match status" value="1"/>
</dbReference>
<dbReference type="GO" id="GO:0005576">
    <property type="term" value="C:extracellular region"/>
    <property type="evidence" value="ECO:0007669"/>
    <property type="project" value="UniProtKB-SubCell"/>
</dbReference>
<comment type="catalytic activity">
    <reaction evidence="1">
        <text>Hydrolysis of terminal, non-reducing beta-D-mannose residues in beta-D-mannosides.</text>
        <dbReference type="EC" id="3.2.1.25"/>
    </reaction>
</comment>
<reference evidence="20 21" key="1">
    <citation type="journal article" date="2015" name="Genome Announc.">
        <title>Genome sequence and annotation of Trichoderma parareesei, the ancestor of the cellulase producer Trichoderma reesei.</title>
        <authorList>
            <person name="Yang D."/>
            <person name="Pomraning K."/>
            <person name="Kopchinskiy A."/>
            <person name="Karimi Aghcheh R."/>
            <person name="Atanasova L."/>
            <person name="Chenthamara K."/>
            <person name="Baker S.E."/>
            <person name="Zhang R."/>
            <person name="Shen Q."/>
            <person name="Freitag M."/>
            <person name="Kubicek C.P."/>
            <person name="Druzhinina I.S."/>
        </authorList>
    </citation>
    <scope>NUCLEOTIDE SEQUENCE [LARGE SCALE GENOMIC DNA]</scope>
    <source>
        <strain evidence="20 21">CBS 125925</strain>
    </source>
</reference>
<dbReference type="InterPro" id="IPR041625">
    <property type="entry name" value="Beta-mannosidase_Ig"/>
</dbReference>
<dbReference type="FunFam" id="3.20.20.80:FF:000084">
    <property type="entry name" value="Beta-mannosidase A"/>
    <property type="match status" value="1"/>
</dbReference>
<dbReference type="InterPro" id="IPR054593">
    <property type="entry name" value="Beta-mannosidase-like_N2"/>
</dbReference>
<evidence type="ECO:0000256" key="4">
    <source>
        <dbReference type="ARBA" id="ARBA00007483"/>
    </source>
</evidence>
<dbReference type="UniPathway" id="UPA00280"/>
<dbReference type="InterPro" id="IPR006102">
    <property type="entry name" value="Ig-like_GH2"/>
</dbReference>
<feature type="domain" description="Beta-mannosidase-like galactose-binding" evidence="19">
    <location>
        <begin position="35"/>
        <end position="230"/>
    </location>
</feature>
<proteinExistence type="inferred from homology"/>
<evidence type="ECO:0000256" key="7">
    <source>
        <dbReference type="ARBA" id="ARBA00021795"/>
    </source>
</evidence>
<feature type="domain" description="Glycoside hydrolase family 2 immunoglobulin-like beta-sandwich" evidence="16">
    <location>
        <begin position="267"/>
        <end position="363"/>
    </location>
</feature>
<sequence length="957" mass="106927">MGLILPGKRTRVGVALFVQLAAAAHNVIDLSQQQWTLTSPNYENITVAGKVPSHAHVDLYEANIISDPLIELNDFDLRWIGNSNWTYTSEIKGLYDHGIANDLLQVQDLTGRRQTSEDLASYLVFNGLDTYAAVEFCGQHIGNADNQFRQWVFDISEVLASCTSPQPQLAVKFGATPNISAAIAAEPGQETWPDGINEVYEIPNRWFVRKEQSDFGWDWGPAFVPVGIWQPAYLVQLDGPGSVYVKNSAFDLYRKGQLNNLPPDQAADWIFNASIDVVGTVPDEAHMRYTIVDSDSLEEVSSGSLSDVENASDVITGLATLDPSQYELWWPSGLGAQKLYNVTVEVISNNETIASVNKRMGFRTIVLNMEPISELELSQGIINGSNFHFEVNGHVFYAKGSNFVPPDPFWPRVTFEHIREILTDVVDANQNMLRVWSSGAYSPDFMYDLADEMGILLWCEFQFSVSLYPVDPAFLENVRQEAVYQVRRANHHPSLALWAGGNEMEKDELPAVKSRAPSQYERYLSEYLLLFLDTLLPTVYGNSHSISYMPCSTNNGYLELNFSLPIPFVDRLYNTTPGYLYGDSDFYDYDPSHAFDINKYVVGRFANEFGFPSMPSLETWREAIPEEQLFFNSTMIVLRNHHYPPGSLTTNNTADPLRGMGEMTRGVQQWYPTPAKTDAVANFAAWCHSTQVFQADFYHTKIQYYRAGSGMPQRQLGSLYWQLNDIWQAPTWSTREYDGRWKVTFYATKDIFQPVIVAPVFNVTTGVLEIFAVSDLWSDVSGEASWEWIGYDGKPVGDPEASVQSQKFTVGPVNSTVLSRINITQLTTSGGLPASNAVLMANITATGTSPNTQGTKTYSHSNYFTATPLSKAELIDPGLTIRHDGDAFTVTAEKGVSAFTWLALDPSDSGAIVTFDDNGFWLRQGQSKTLGYRVHGESHGWESRVTVSSIWKNTLPS</sequence>
<dbReference type="Pfam" id="PF17753">
    <property type="entry name" value="Ig_mannosidase"/>
    <property type="match status" value="1"/>
</dbReference>
<dbReference type="SUPFAM" id="SSF49303">
    <property type="entry name" value="beta-Galactosidase/glucuronidase domain"/>
    <property type="match status" value="1"/>
</dbReference>
<evidence type="ECO:0000259" key="17">
    <source>
        <dbReference type="Pfam" id="PF17753"/>
    </source>
</evidence>
<keyword evidence="12" id="KW-0119">Carbohydrate metabolism</keyword>
<dbReference type="Gene3D" id="2.60.40.10">
    <property type="entry name" value="Immunoglobulins"/>
    <property type="match status" value="3"/>
</dbReference>
<gene>
    <name evidence="20" type="ORF">A9Z42_0007580</name>
</gene>
<dbReference type="Gene3D" id="2.60.120.260">
    <property type="entry name" value="Galactose-binding domain-like"/>
    <property type="match status" value="1"/>
</dbReference>
<dbReference type="Gene3D" id="3.20.20.80">
    <property type="entry name" value="Glycosidases"/>
    <property type="match status" value="1"/>
</dbReference>
<accession>A0A2H2YUL4</accession>
<dbReference type="SUPFAM" id="SSF49785">
    <property type="entry name" value="Galactose-binding domain-like"/>
    <property type="match status" value="1"/>
</dbReference>
<dbReference type="SUPFAM" id="SSF51445">
    <property type="entry name" value="(Trans)glycosidases"/>
    <property type="match status" value="1"/>
</dbReference>
<keyword evidence="8" id="KW-0964">Secreted</keyword>
<evidence type="ECO:0000256" key="6">
    <source>
        <dbReference type="ARBA" id="ARBA00012754"/>
    </source>
</evidence>
<name>A0A2H2YUL4_TRIPA</name>
<evidence type="ECO:0000259" key="16">
    <source>
        <dbReference type="Pfam" id="PF00703"/>
    </source>
</evidence>
<evidence type="ECO:0000256" key="15">
    <source>
        <dbReference type="ARBA" id="ARBA00031061"/>
    </source>
</evidence>
<evidence type="ECO:0000256" key="10">
    <source>
        <dbReference type="ARBA" id="ARBA00022801"/>
    </source>
</evidence>
<feature type="domain" description="Mannosidase Ig/CBM-like" evidence="18">
    <location>
        <begin position="767"/>
        <end position="843"/>
    </location>
</feature>
<protein>
    <recommendedName>
        <fullName evidence="7">Beta-mannosidase A</fullName>
        <ecNumber evidence="6">3.2.1.25</ecNumber>
    </recommendedName>
    <alternativeName>
        <fullName evidence="15">Mannanase A</fullName>
    </alternativeName>
</protein>
<evidence type="ECO:0000256" key="8">
    <source>
        <dbReference type="ARBA" id="ARBA00022525"/>
    </source>
</evidence>
<dbReference type="GO" id="GO:0006516">
    <property type="term" value="P:glycoprotein catabolic process"/>
    <property type="evidence" value="ECO:0007669"/>
    <property type="project" value="TreeGrafter"/>
</dbReference>
<comment type="pathway">
    <text evidence="3">Glycan metabolism; N-glycan degradation.</text>
</comment>
<evidence type="ECO:0000256" key="9">
    <source>
        <dbReference type="ARBA" id="ARBA00022729"/>
    </source>
</evidence>
<keyword evidence="13" id="KW-0326">Glycosidase</keyword>
<dbReference type="EMBL" id="LFMI01000010">
    <property type="protein sequence ID" value="OSZ99922.1"/>
    <property type="molecule type" value="Genomic_DNA"/>
</dbReference>
<feature type="domain" description="Beta-mannosidase Ig-fold" evidence="17">
    <location>
        <begin position="875"/>
        <end position="952"/>
    </location>
</feature>
<keyword evidence="21" id="KW-1185">Reference proteome</keyword>
<evidence type="ECO:0000256" key="1">
    <source>
        <dbReference type="ARBA" id="ARBA00000829"/>
    </source>
</evidence>
<dbReference type="PANTHER" id="PTHR43730">
    <property type="entry name" value="BETA-MANNOSIDASE"/>
    <property type="match status" value="1"/>
</dbReference>
<evidence type="ECO:0000256" key="14">
    <source>
        <dbReference type="ARBA" id="ARBA00023326"/>
    </source>
</evidence>
<evidence type="ECO:0000313" key="20">
    <source>
        <dbReference type="EMBL" id="OSZ99922.1"/>
    </source>
</evidence>
<evidence type="ECO:0000256" key="5">
    <source>
        <dbReference type="ARBA" id="ARBA00011738"/>
    </source>
</evidence>
<dbReference type="InterPro" id="IPR013783">
    <property type="entry name" value="Ig-like_fold"/>
</dbReference>
<keyword evidence="9" id="KW-0732">Signal</keyword>
<dbReference type="GO" id="GO:0000272">
    <property type="term" value="P:polysaccharide catabolic process"/>
    <property type="evidence" value="ECO:0007669"/>
    <property type="project" value="UniProtKB-KW"/>
</dbReference>
<evidence type="ECO:0000256" key="2">
    <source>
        <dbReference type="ARBA" id="ARBA00004613"/>
    </source>
</evidence>
<dbReference type="PANTHER" id="PTHR43730:SF5">
    <property type="entry name" value="BETA-MANNOSIDASE A"/>
    <property type="match status" value="1"/>
</dbReference>
<organism evidence="20 21">
    <name type="scientific">Trichoderma parareesei</name>
    <name type="common">Filamentous fungus</name>
    <dbReference type="NCBI Taxonomy" id="858221"/>
    <lineage>
        <taxon>Eukaryota</taxon>
        <taxon>Fungi</taxon>
        <taxon>Dikarya</taxon>
        <taxon>Ascomycota</taxon>
        <taxon>Pezizomycotina</taxon>
        <taxon>Sordariomycetes</taxon>
        <taxon>Hypocreomycetidae</taxon>
        <taxon>Hypocreales</taxon>
        <taxon>Hypocreaceae</taxon>
        <taxon>Trichoderma</taxon>
    </lineage>
</organism>